<name>A0ABT7F2K1_9RHOB</name>
<dbReference type="PANTHER" id="PTHR30136">
    <property type="entry name" value="HELIX-TURN-HELIX TRANSCRIPTIONAL REGULATOR, ICLR FAMILY"/>
    <property type="match status" value="1"/>
</dbReference>
<evidence type="ECO:0000313" key="6">
    <source>
        <dbReference type="EMBL" id="MDK3018847.1"/>
    </source>
</evidence>
<dbReference type="EMBL" id="JASNJD010000010">
    <property type="protein sequence ID" value="MDK3018847.1"/>
    <property type="molecule type" value="Genomic_DNA"/>
</dbReference>
<evidence type="ECO:0000313" key="7">
    <source>
        <dbReference type="Proteomes" id="UP001243757"/>
    </source>
</evidence>
<accession>A0ABT7F2K1</accession>
<keyword evidence="2" id="KW-0238">DNA-binding</keyword>
<dbReference type="InterPro" id="IPR005471">
    <property type="entry name" value="Tscrpt_reg_IclR_N"/>
</dbReference>
<dbReference type="PROSITE" id="PS51078">
    <property type="entry name" value="ICLR_ED"/>
    <property type="match status" value="1"/>
</dbReference>
<evidence type="ECO:0000259" key="5">
    <source>
        <dbReference type="PROSITE" id="PS51078"/>
    </source>
</evidence>
<feature type="domain" description="IclR-ED" evidence="5">
    <location>
        <begin position="78"/>
        <end position="260"/>
    </location>
</feature>
<keyword evidence="3" id="KW-0804">Transcription</keyword>
<keyword evidence="1" id="KW-0805">Transcription regulation</keyword>
<dbReference type="InterPro" id="IPR036388">
    <property type="entry name" value="WH-like_DNA-bd_sf"/>
</dbReference>
<gene>
    <name evidence="6" type="ORF">QO033_14275</name>
</gene>
<dbReference type="InterPro" id="IPR036390">
    <property type="entry name" value="WH_DNA-bd_sf"/>
</dbReference>
<dbReference type="InterPro" id="IPR029016">
    <property type="entry name" value="GAF-like_dom_sf"/>
</dbReference>
<dbReference type="Gene3D" id="1.10.10.10">
    <property type="entry name" value="Winged helix-like DNA-binding domain superfamily/Winged helix DNA-binding domain"/>
    <property type="match status" value="1"/>
</dbReference>
<reference evidence="6 7" key="1">
    <citation type="submission" date="2023-05" db="EMBL/GenBank/DDBJ databases">
        <title>Pseudodonghicola sp. nov.</title>
        <authorList>
            <person name="Huang J."/>
        </authorList>
    </citation>
    <scope>NUCLEOTIDE SEQUENCE [LARGE SCALE GENOMIC DNA]</scope>
    <source>
        <strain evidence="6 7">IC7</strain>
    </source>
</reference>
<dbReference type="Pfam" id="PF09339">
    <property type="entry name" value="HTH_IclR"/>
    <property type="match status" value="1"/>
</dbReference>
<dbReference type="InterPro" id="IPR014757">
    <property type="entry name" value="Tscrpt_reg_IclR_C"/>
</dbReference>
<dbReference type="SUPFAM" id="SSF55781">
    <property type="entry name" value="GAF domain-like"/>
    <property type="match status" value="1"/>
</dbReference>
<evidence type="ECO:0000256" key="1">
    <source>
        <dbReference type="ARBA" id="ARBA00023015"/>
    </source>
</evidence>
<dbReference type="PROSITE" id="PS51077">
    <property type="entry name" value="HTH_ICLR"/>
    <property type="match status" value="1"/>
</dbReference>
<dbReference type="Pfam" id="PF01614">
    <property type="entry name" value="IclR_C"/>
    <property type="match status" value="1"/>
</dbReference>
<dbReference type="SUPFAM" id="SSF46785">
    <property type="entry name" value="Winged helix' DNA-binding domain"/>
    <property type="match status" value="1"/>
</dbReference>
<dbReference type="RefSeq" id="WP_284481653.1">
    <property type="nucleotide sequence ID" value="NZ_JASNJD010000010.1"/>
</dbReference>
<dbReference type="InterPro" id="IPR050707">
    <property type="entry name" value="HTH_MetabolicPath_Reg"/>
</dbReference>
<evidence type="ECO:0000256" key="2">
    <source>
        <dbReference type="ARBA" id="ARBA00023125"/>
    </source>
</evidence>
<dbReference type="PANTHER" id="PTHR30136:SF34">
    <property type="entry name" value="TRANSCRIPTIONAL REGULATOR"/>
    <property type="match status" value="1"/>
</dbReference>
<dbReference type="SMART" id="SM00346">
    <property type="entry name" value="HTH_ICLR"/>
    <property type="match status" value="1"/>
</dbReference>
<dbReference type="Gene3D" id="3.30.450.40">
    <property type="match status" value="1"/>
</dbReference>
<organism evidence="6 7">
    <name type="scientific">Pseudodonghicola flavimaris</name>
    <dbReference type="NCBI Taxonomy" id="3050036"/>
    <lineage>
        <taxon>Bacteria</taxon>
        <taxon>Pseudomonadati</taxon>
        <taxon>Pseudomonadota</taxon>
        <taxon>Alphaproteobacteria</taxon>
        <taxon>Rhodobacterales</taxon>
        <taxon>Paracoccaceae</taxon>
        <taxon>Pseudodonghicola</taxon>
    </lineage>
</organism>
<keyword evidence="7" id="KW-1185">Reference proteome</keyword>
<evidence type="ECO:0000256" key="3">
    <source>
        <dbReference type="ARBA" id="ARBA00023163"/>
    </source>
</evidence>
<sequence length="260" mass="28328">MKRQDTVQTEIPTKDISLTFLKGMTVLRAFDENHSRLTLAEISRLTHIERAVVRRLVLTLVHLGYVRKEENRYSLTPHVLVLGGGFLRGNQFGRLVQPLIEMCARELGHSVGLAMRDGSEAVYVAQSSQQNTRYTFGFTVGSRLPLLSTSIGRMLLAWGDSQWAAEMIRTAPLEPLTAETLMDRDRVAAAVADCRTAGASVVDGEFEAGAIGIAVPVGRLGTAQAALGLSEPKGDLPPERREAVIEVLHRYAGQIAPVLG</sequence>
<evidence type="ECO:0000259" key="4">
    <source>
        <dbReference type="PROSITE" id="PS51077"/>
    </source>
</evidence>
<dbReference type="Proteomes" id="UP001243757">
    <property type="component" value="Unassembled WGS sequence"/>
</dbReference>
<comment type="caution">
    <text evidence="6">The sequence shown here is derived from an EMBL/GenBank/DDBJ whole genome shotgun (WGS) entry which is preliminary data.</text>
</comment>
<proteinExistence type="predicted"/>
<feature type="domain" description="HTH iclR-type" evidence="4">
    <location>
        <begin position="17"/>
        <end position="77"/>
    </location>
</feature>
<protein>
    <submittedName>
        <fullName evidence="6">IclR family transcriptional regulator C-terminal domain-containing protein</fullName>
    </submittedName>
</protein>